<dbReference type="GO" id="GO:0110154">
    <property type="term" value="P:RNA decapping"/>
    <property type="evidence" value="ECO:0007669"/>
    <property type="project" value="TreeGrafter"/>
</dbReference>
<dbReference type="Gene3D" id="3.60.21.10">
    <property type="match status" value="1"/>
</dbReference>
<protein>
    <recommendedName>
        <fullName evidence="1">Calcineurin-like phosphoesterase domain-containing protein</fullName>
    </recommendedName>
</protein>
<dbReference type="SUPFAM" id="SSF56300">
    <property type="entry name" value="Metallo-dependent phosphatases"/>
    <property type="match status" value="1"/>
</dbReference>
<evidence type="ECO:0000313" key="2">
    <source>
        <dbReference type="EMBL" id="OJX60699.1"/>
    </source>
</evidence>
<evidence type="ECO:0000313" key="3">
    <source>
        <dbReference type="Proteomes" id="UP000184233"/>
    </source>
</evidence>
<dbReference type="EMBL" id="MKVH01000003">
    <property type="protein sequence ID" value="OJX60699.1"/>
    <property type="molecule type" value="Genomic_DNA"/>
</dbReference>
<reference evidence="2 3" key="1">
    <citation type="submission" date="2016-09" db="EMBL/GenBank/DDBJ databases">
        <title>Genome-resolved meta-omics ties microbial dynamics to process performance in biotechnology for thiocyanate degradation.</title>
        <authorList>
            <person name="Kantor R.S."/>
            <person name="Huddy R.J."/>
            <person name="Iyer R."/>
            <person name="Thomas B.C."/>
            <person name="Brown C.T."/>
            <person name="Anantharaman K."/>
            <person name="Tringe S."/>
            <person name="Hettich R.L."/>
            <person name="Harrison S.T."/>
            <person name="Banfield J.F."/>
        </authorList>
    </citation>
    <scope>NUCLEOTIDE SEQUENCE [LARGE SCALE GENOMIC DNA]</scope>
    <source>
        <strain evidence="2">59-99</strain>
    </source>
</reference>
<gene>
    <name evidence="2" type="ORF">BGO89_03760</name>
</gene>
<name>A0A1M3L5B8_9BACT</name>
<dbReference type="InterPro" id="IPR029052">
    <property type="entry name" value="Metallo-depent_PP-like"/>
</dbReference>
<dbReference type="GO" id="GO:0008803">
    <property type="term" value="F:bis(5'-nucleosyl)-tetraphosphatase (symmetrical) activity"/>
    <property type="evidence" value="ECO:0007669"/>
    <property type="project" value="TreeGrafter"/>
</dbReference>
<evidence type="ECO:0000259" key="1">
    <source>
        <dbReference type="Pfam" id="PF00149"/>
    </source>
</evidence>
<dbReference type="Pfam" id="PF00149">
    <property type="entry name" value="Metallophos"/>
    <property type="match status" value="1"/>
</dbReference>
<accession>A0A1M3L5B8</accession>
<feature type="domain" description="Calcineurin-like phosphoesterase" evidence="1">
    <location>
        <begin position="12"/>
        <end position="178"/>
    </location>
</feature>
<dbReference type="PANTHER" id="PTHR42850:SF4">
    <property type="entry name" value="ZINC-DEPENDENT ENDOPOLYPHOSPHATASE"/>
    <property type="match status" value="1"/>
</dbReference>
<dbReference type="PANTHER" id="PTHR42850">
    <property type="entry name" value="METALLOPHOSPHOESTERASE"/>
    <property type="match status" value="1"/>
</dbReference>
<dbReference type="AlphaFoldDB" id="A0A1M3L5B8"/>
<dbReference type="STRING" id="1895771.BGO89_03760"/>
<dbReference type="CDD" id="cd00144">
    <property type="entry name" value="MPP_PPP_family"/>
    <property type="match status" value="1"/>
</dbReference>
<dbReference type="Proteomes" id="UP000184233">
    <property type="component" value="Unassembled WGS sequence"/>
</dbReference>
<comment type="caution">
    <text evidence="2">The sequence shown here is derived from an EMBL/GenBank/DDBJ whole genome shotgun (WGS) entry which is preliminary data.</text>
</comment>
<dbReference type="InterPro" id="IPR004843">
    <property type="entry name" value="Calcineurin-like_PHP"/>
</dbReference>
<sequence length="230" mass="26485">MRDHGSVSHRYAIGDVHGCLLTLREMVEVRLGLGKHDLLVMMGDYVDRGPDSKGVLDYLASLQQDGYNVVILRGNHDDMIVRARFSGLWEASCLRNGGDATLRSFGVERHRDIPVEYCDMIDRMPLIHLEPDFVLVHASLNTIALDPFTDYHSMLFAREEIIKYYPLHGRRLVCGHTPQTQQEIRWRIDEDRKIIVDAGCVYNDREGRGWLCTLNLDTMETIFQRNIDAR</sequence>
<proteinExistence type="predicted"/>
<dbReference type="InterPro" id="IPR050126">
    <property type="entry name" value="Ap4A_hydrolase"/>
</dbReference>
<dbReference type="GO" id="GO:0016791">
    <property type="term" value="F:phosphatase activity"/>
    <property type="evidence" value="ECO:0007669"/>
    <property type="project" value="TreeGrafter"/>
</dbReference>
<organism evidence="2 3">
    <name type="scientific">Candidatus Kapaibacterium thiocyanatum</name>
    <dbReference type="NCBI Taxonomy" id="1895771"/>
    <lineage>
        <taxon>Bacteria</taxon>
        <taxon>Pseudomonadati</taxon>
        <taxon>Candidatus Kapaibacteriota</taxon>
        <taxon>Candidatus Kapaibacteriia</taxon>
        <taxon>Candidatus Kapaibacteriales</taxon>
        <taxon>Candidatus Kapaibacteriaceae</taxon>
        <taxon>Candidatus Kapaibacterium</taxon>
    </lineage>
</organism>
<dbReference type="GO" id="GO:0005737">
    <property type="term" value="C:cytoplasm"/>
    <property type="evidence" value="ECO:0007669"/>
    <property type="project" value="TreeGrafter"/>
</dbReference>